<feature type="compositionally biased region" description="Basic residues" evidence="1">
    <location>
        <begin position="172"/>
        <end position="183"/>
    </location>
</feature>
<gene>
    <name evidence="2" type="ORF">BJ554DRAFT_8118</name>
</gene>
<keyword evidence="3" id="KW-1185">Reference proteome</keyword>
<evidence type="ECO:0000313" key="2">
    <source>
        <dbReference type="EMBL" id="KAG5459902.1"/>
    </source>
</evidence>
<dbReference type="Proteomes" id="UP000673691">
    <property type="component" value="Unassembled WGS sequence"/>
</dbReference>
<evidence type="ECO:0000256" key="1">
    <source>
        <dbReference type="SAM" id="MobiDB-lite"/>
    </source>
</evidence>
<protein>
    <submittedName>
        <fullName evidence="2">Uncharacterized protein</fullName>
    </submittedName>
</protein>
<accession>A0A8H7ZVG3</accession>
<feature type="region of interest" description="Disordered" evidence="1">
    <location>
        <begin position="28"/>
        <end position="52"/>
    </location>
</feature>
<reference evidence="2 3" key="1">
    <citation type="journal article" name="Sci. Rep.">
        <title>Genome-scale phylogenetic analyses confirm Olpidium as the closest living zoosporic fungus to the non-flagellated, terrestrial fungi.</title>
        <authorList>
            <person name="Chang Y."/>
            <person name="Rochon D."/>
            <person name="Sekimoto S."/>
            <person name="Wang Y."/>
            <person name="Chovatia M."/>
            <person name="Sandor L."/>
            <person name="Salamov A."/>
            <person name="Grigoriev I.V."/>
            <person name="Stajich J.E."/>
            <person name="Spatafora J.W."/>
        </authorList>
    </citation>
    <scope>NUCLEOTIDE SEQUENCE [LARGE SCALE GENOMIC DNA]</scope>
    <source>
        <strain evidence="2">S191</strain>
    </source>
</reference>
<dbReference type="EMBL" id="JAEFCI010006104">
    <property type="protein sequence ID" value="KAG5459902.1"/>
    <property type="molecule type" value="Genomic_DNA"/>
</dbReference>
<feature type="compositionally biased region" description="Basic and acidic residues" evidence="1">
    <location>
        <begin position="204"/>
        <end position="232"/>
    </location>
</feature>
<feature type="region of interest" description="Disordered" evidence="1">
    <location>
        <begin position="87"/>
        <end position="232"/>
    </location>
</feature>
<comment type="caution">
    <text evidence="2">The sequence shown here is derived from an EMBL/GenBank/DDBJ whole genome shotgun (WGS) entry which is preliminary data.</text>
</comment>
<dbReference type="AlphaFoldDB" id="A0A8H7ZVG3"/>
<feature type="non-terminal residue" evidence="2">
    <location>
        <position position="1"/>
    </location>
</feature>
<name>A0A8H7ZVG3_9FUNG</name>
<sequence length="232" mass="25665">PQPDTASDRPPPPALRARRFLALRECARAPHRRLIKPPPPATNGEEGRRFPSRRDLVRAGALSLWNTSNIQNEVPILLPVRCTRTEKPEPYHASGPPRPRGPFGVRGSEQRAQVPAPLHGPAADARDQAGLGRDGARAGGVRRAEEVRGRALGARHRPREEKFAAELDRPARPHRVQRAHGAHGRHDRENLVERVGNGAVVAQERPEALRRRGARQREKGDRKQAQACRGEG</sequence>
<evidence type="ECO:0000313" key="3">
    <source>
        <dbReference type="Proteomes" id="UP000673691"/>
    </source>
</evidence>
<feature type="compositionally biased region" description="Basic and acidic residues" evidence="1">
    <location>
        <begin position="158"/>
        <end position="171"/>
    </location>
</feature>
<proteinExistence type="predicted"/>
<organism evidence="2 3">
    <name type="scientific">Olpidium bornovanus</name>
    <dbReference type="NCBI Taxonomy" id="278681"/>
    <lineage>
        <taxon>Eukaryota</taxon>
        <taxon>Fungi</taxon>
        <taxon>Fungi incertae sedis</taxon>
        <taxon>Olpidiomycota</taxon>
        <taxon>Olpidiomycotina</taxon>
        <taxon>Olpidiomycetes</taxon>
        <taxon>Olpidiales</taxon>
        <taxon>Olpidiaceae</taxon>
        <taxon>Olpidium</taxon>
    </lineage>
</organism>